<dbReference type="EMBL" id="FOKK01000009">
    <property type="protein sequence ID" value="SFB42107.1"/>
    <property type="molecule type" value="Genomic_DNA"/>
</dbReference>
<keyword evidence="1 4" id="KW-0808">Transferase</keyword>
<gene>
    <name evidence="4" type="ORF">SAMN04489723_109176</name>
</gene>
<evidence type="ECO:0000313" key="4">
    <source>
        <dbReference type="EMBL" id="SFB42107.1"/>
    </source>
</evidence>
<dbReference type="SUPFAM" id="SSF55729">
    <property type="entry name" value="Acyl-CoA N-acyltransferases (Nat)"/>
    <property type="match status" value="1"/>
</dbReference>
<dbReference type="InterPro" id="IPR000182">
    <property type="entry name" value="GNAT_dom"/>
</dbReference>
<dbReference type="OrthoDB" id="9800604at2"/>
<proteinExistence type="predicted"/>
<dbReference type="GO" id="GO:0016747">
    <property type="term" value="F:acyltransferase activity, transferring groups other than amino-acyl groups"/>
    <property type="evidence" value="ECO:0007669"/>
    <property type="project" value="InterPro"/>
</dbReference>
<evidence type="ECO:0000313" key="5">
    <source>
        <dbReference type="Proteomes" id="UP000198790"/>
    </source>
</evidence>
<organism evidence="4 5">
    <name type="scientific">Algoriphagus aquimarinus</name>
    <dbReference type="NCBI Taxonomy" id="237018"/>
    <lineage>
        <taxon>Bacteria</taxon>
        <taxon>Pseudomonadati</taxon>
        <taxon>Bacteroidota</taxon>
        <taxon>Cytophagia</taxon>
        <taxon>Cytophagales</taxon>
        <taxon>Cyclobacteriaceae</taxon>
        <taxon>Algoriphagus</taxon>
    </lineage>
</organism>
<accession>A0A1I1AW68</accession>
<dbReference type="InterPro" id="IPR050832">
    <property type="entry name" value="Bact_Acetyltransf"/>
</dbReference>
<dbReference type="PANTHER" id="PTHR43877:SF2">
    <property type="entry name" value="AMINOALKYLPHOSPHONATE N-ACETYLTRANSFERASE-RELATED"/>
    <property type="match status" value="1"/>
</dbReference>
<evidence type="ECO:0000259" key="3">
    <source>
        <dbReference type="PROSITE" id="PS51186"/>
    </source>
</evidence>
<feature type="domain" description="N-acetyltransferase" evidence="3">
    <location>
        <begin position="8"/>
        <end position="178"/>
    </location>
</feature>
<dbReference type="PANTHER" id="PTHR43877">
    <property type="entry name" value="AMINOALKYLPHOSPHONATE N-ACETYLTRANSFERASE-RELATED-RELATED"/>
    <property type="match status" value="1"/>
</dbReference>
<protein>
    <submittedName>
        <fullName evidence="4">Acetyltransferase (GNAT) family protein</fullName>
    </submittedName>
</protein>
<name>A0A1I1AW68_9BACT</name>
<evidence type="ECO:0000256" key="2">
    <source>
        <dbReference type="ARBA" id="ARBA00023315"/>
    </source>
</evidence>
<dbReference type="Gene3D" id="3.40.630.30">
    <property type="match status" value="1"/>
</dbReference>
<dbReference type="Pfam" id="PF00583">
    <property type="entry name" value="Acetyltransf_1"/>
    <property type="match status" value="1"/>
</dbReference>
<dbReference type="PROSITE" id="PS51186">
    <property type="entry name" value="GNAT"/>
    <property type="match status" value="1"/>
</dbReference>
<evidence type="ECO:0000256" key="1">
    <source>
        <dbReference type="ARBA" id="ARBA00022679"/>
    </source>
</evidence>
<dbReference type="STRING" id="237018.SAMN04489723_109176"/>
<sequence>MISLDNDLTLYPIKLEDQPTLFELMDEVYNSAYPDFWTDEGEWYLELCYSFENLKKELSADNSHYFFVEYQGNKVGILKYDFPFSPTKTEIPHAMKLHRLYLAQSVHGTGIAQQLMQYVEKVAKENELDFIWLEAMTKKPQAKRFYEKMGYAWVLTYQLEFERLHSEVRGIQIMKKKV</sequence>
<reference evidence="4 5" key="1">
    <citation type="submission" date="2016-10" db="EMBL/GenBank/DDBJ databases">
        <authorList>
            <person name="de Groot N.N."/>
        </authorList>
    </citation>
    <scope>NUCLEOTIDE SEQUENCE [LARGE SCALE GENOMIC DNA]</scope>
    <source>
        <strain evidence="4 5">DSM 23399</strain>
    </source>
</reference>
<keyword evidence="5" id="KW-1185">Reference proteome</keyword>
<dbReference type="AlphaFoldDB" id="A0A1I1AW68"/>
<dbReference type="InterPro" id="IPR016181">
    <property type="entry name" value="Acyl_CoA_acyltransferase"/>
</dbReference>
<dbReference type="Proteomes" id="UP000198790">
    <property type="component" value="Unassembled WGS sequence"/>
</dbReference>
<dbReference type="RefSeq" id="WP_092898266.1">
    <property type="nucleotide sequence ID" value="NZ_FOKK01000009.1"/>
</dbReference>
<keyword evidence="2" id="KW-0012">Acyltransferase</keyword>
<dbReference type="CDD" id="cd04301">
    <property type="entry name" value="NAT_SF"/>
    <property type="match status" value="1"/>
</dbReference>